<sequence length="124" mass="13837">MGIEYDGEVVVEINGVEVDVVSFDDTVTTGRRPVKTMNRTKRAKGSVNGSESVEMKITAPAPATGEFNWRTMKDAQIVIYPVENPTKRTTYQDSNVTSVGSRYQLEGEMVRDVSLYCLRKVDPK</sequence>
<dbReference type="RefSeq" id="WP_013028377.1">
    <property type="nucleotide sequence ID" value="NC_013959.1"/>
</dbReference>
<dbReference type="KEGG" id="slt:Slit_0236"/>
<evidence type="ECO:0000313" key="1">
    <source>
        <dbReference type="EMBL" id="ADE10478.1"/>
    </source>
</evidence>
<evidence type="ECO:0008006" key="3">
    <source>
        <dbReference type="Google" id="ProtNLM"/>
    </source>
</evidence>
<dbReference type="eggNOG" id="ENOG5032TY9">
    <property type="taxonomic scope" value="Bacteria"/>
</dbReference>
<protein>
    <recommendedName>
        <fullName evidence="3">Phage tail protein</fullName>
    </recommendedName>
</protein>
<dbReference type="HOGENOM" id="CLU_162447_0_0_4"/>
<dbReference type="STRING" id="580332.Slit_0236"/>
<gene>
    <name evidence="1" type="ordered locus">Slit_0236</name>
</gene>
<organism evidence="1 2">
    <name type="scientific">Sideroxydans lithotrophicus (strain ES-1)</name>
    <dbReference type="NCBI Taxonomy" id="580332"/>
    <lineage>
        <taxon>Bacteria</taxon>
        <taxon>Pseudomonadati</taxon>
        <taxon>Pseudomonadota</taxon>
        <taxon>Betaproteobacteria</taxon>
        <taxon>Nitrosomonadales</taxon>
        <taxon>Gallionellaceae</taxon>
        <taxon>Sideroxydans</taxon>
    </lineage>
</organism>
<name>D5CUE3_SIDLE</name>
<dbReference type="OrthoDB" id="5455158at2"/>
<proteinExistence type="predicted"/>
<dbReference type="EMBL" id="CP001965">
    <property type="protein sequence ID" value="ADE10478.1"/>
    <property type="molecule type" value="Genomic_DNA"/>
</dbReference>
<keyword evidence="2" id="KW-1185">Reference proteome</keyword>
<evidence type="ECO:0000313" key="2">
    <source>
        <dbReference type="Proteomes" id="UP000001625"/>
    </source>
</evidence>
<accession>D5CUE3</accession>
<dbReference type="AlphaFoldDB" id="D5CUE3"/>
<reference evidence="1 2" key="1">
    <citation type="submission" date="2010-03" db="EMBL/GenBank/DDBJ databases">
        <title>Complete sequence of Sideroxydans lithotrophicus ES-1.</title>
        <authorList>
            <consortium name="US DOE Joint Genome Institute"/>
            <person name="Lucas S."/>
            <person name="Copeland A."/>
            <person name="Lapidus A."/>
            <person name="Cheng J.-F."/>
            <person name="Bruce D."/>
            <person name="Goodwin L."/>
            <person name="Pitluck S."/>
            <person name="Munk A.C."/>
            <person name="Detter J.C."/>
            <person name="Han C."/>
            <person name="Tapia R."/>
            <person name="Larimer F."/>
            <person name="Land M."/>
            <person name="Hauser L."/>
            <person name="Kyrpides N."/>
            <person name="Ivanova N."/>
            <person name="Emerson D."/>
            <person name="Woyke T."/>
        </authorList>
    </citation>
    <scope>NUCLEOTIDE SEQUENCE [LARGE SCALE GENOMIC DNA]</scope>
    <source>
        <strain evidence="1 2">ES-1</strain>
    </source>
</reference>
<dbReference type="Proteomes" id="UP000001625">
    <property type="component" value="Chromosome"/>
</dbReference>